<dbReference type="EMBL" id="BASZ01000009">
    <property type="protein sequence ID" value="GAD50464.1"/>
    <property type="molecule type" value="Genomic_DNA"/>
</dbReference>
<dbReference type="InterPro" id="IPR036250">
    <property type="entry name" value="AcylCo_DH-like_C"/>
</dbReference>
<feature type="domain" description="Acyl-CoA dehydrogenase C-terminal" evidence="3">
    <location>
        <begin position="252"/>
        <end position="382"/>
    </location>
</feature>
<evidence type="ECO:0000313" key="5">
    <source>
        <dbReference type="Proteomes" id="UP000016568"/>
    </source>
</evidence>
<dbReference type="eggNOG" id="COG1960">
    <property type="taxonomic scope" value="Bacteria"/>
</dbReference>
<proteinExistence type="predicted"/>
<organism evidence="4 5">
    <name type="scientific">Caenibius tardaugens NBRC 16725</name>
    <dbReference type="NCBI Taxonomy" id="1219035"/>
    <lineage>
        <taxon>Bacteria</taxon>
        <taxon>Pseudomonadati</taxon>
        <taxon>Pseudomonadota</taxon>
        <taxon>Alphaproteobacteria</taxon>
        <taxon>Sphingomonadales</taxon>
        <taxon>Erythrobacteraceae</taxon>
        <taxon>Caenibius</taxon>
    </lineage>
</organism>
<evidence type="ECO:0000313" key="4">
    <source>
        <dbReference type="EMBL" id="GAD50464.1"/>
    </source>
</evidence>
<dbReference type="Proteomes" id="UP000016568">
    <property type="component" value="Unassembled WGS sequence"/>
</dbReference>
<dbReference type="Pfam" id="PF02771">
    <property type="entry name" value="Acyl-CoA_dh_N"/>
    <property type="match status" value="1"/>
</dbReference>
<dbReference type="Gene3D" id="1.20.140.10">
    <property type="entry name" value="Butyryl-CoA Dehydrogenase, subunit A, domain 3"/>
    <property type="match status" value="1"/>
</dbReference>
<dbReference type="InterPro" id="IPR009100">
    <property type="entry name" value="AcylCoA_DH/oxidase_NM_dom_sf"/>
</dbReference>
<dbReference type="SUPFAM" id="SSF56645">
    <property type="entry name" value="Acyl-CoA dehydrogenase NM domain-like"/>
    <property type="match status" value="1"/>
</dbReference>
<keyword evidence="1" id="KW-0560">Oxidoreductase</keyword>
<dbReference type="PIRSF" id="PIRSF016578">
    <property type="entry name" value="HsaA"/>
    <property type="match status" value="1"/>
</dbReference>
<dbReference type="GO" id="GO:0003995">
    <property type="term" value="F:acyl-CoA dehydrogenase activity"/>
    <property type="evidence" value="ECO:0007669"/>
    <property type="project" value="TreeGrafter"/>
</dbReference>
<dbReference type="AlphaFoldDB" id="U2ZYK6"/>
<comment type="caution">
    <text evidence="4">The sequence shown here is derived from an EMBL/GenBank/DDBJ whole genome shotgun (WGS) entry which is preliminary data.</text>
</comment>
<dbReference type="PANTHER" id="PTHR43884">
    <property type="entry name" value="ACYL-COA DEHYDROGENASE"/>
    <property type="match status" value="1"/>
</dbReference>
<keyword evidence="5" id="KW-1185">Reference proteome</keyword>
<name>U2ZYK6_9SPHN</name>
<evidence type="ECO:0000259" key="3">
    <source>
        <dbReference type="Pfam" id="PF08028"/>
    </source>
</evidence>
<dbReference type="GO" id="GO:0050660">
    <property type="term" value="F:flavin adenine dinucleotide binding"/>
    <property type="evidence" value="ECO:0007669"/>
    <property type="project" value="InterPro"/>
</dbReference>
<dbReference type="PANTHER" id="PTHR43884:SF12">
    <property type="entry name" value="ISOVALERYL-COA DEHYDROGENASE, MITOCHONDRIAL-RELATED"/>
    <property type="match status" value="1"/>
</dbReference>
<dbReference type="InterPro" id="IPR046373">
    <property type="entry name" value="Acyl-CoA_Oxase/DH_mid-dom_sf"/>
</dbReference>
<dbReference type="InterPro" id="IPR013107">
    <property type="entry name" value="Acyl-CoA_DH_C"/>
</dbReference>
<dbReference type="InterPro" id="IPR013786">
    <property type="entry name" value="AcylCoA_DH/ox_N"/>
</dbReference>
<sequence length="404" mass="44259">MSEIQRRIVIADSDQANIDRLVQSARDMAPRIAARAAAGEAARRISDDTIREAGEAGFYKILTPKSLGGFELDWETACRVVVALGRGDASSAWQIGFFIIHNWLWLCFPEETRREIQADRGWAIGPVMLSPATVRGTKVDGGYRLRGRSKWATGINHAHWILIDGIAEGAGEDGSDCLCDFLVEPGQVIVHDTWNSSGMRATGSHDLEYPDIFIPERRVVPYTQSAKGGGAGYADFDGWQYQVPRFASATFGAASPIVAAAYGAIDAYRDKLLSYVSPIHGTNTINNPLAVTRLARAETRLQAAEQYLYALARQLKEWQTAGQLTLLQRVNIRSGAAHCVAEARDVVQDLASAAGSSSFMADHPLQRVLRDVTMMANHFLFEPDTSFEPFGRVMLGLEPNTMVA</sequence>
<dbReference type="Gene3D" id="2.40.110.10">
    <property type="entry name" value="Butyryl-CoA Dehydrogenase, subunit A, domain 2"/>
    <property type="match status" value="1"/>
</dbReference>
<accession>U2ZYK6</accession>
<dbReference type="RefSeq" id="WP_021691282.1">
    <property type="nucleotide sequence ID" value="NZ_BASZ01000009.1"/>
</dbReference>
<gene>
    <name evidence="4" type="ORF">NT2_09_00720</name>
</gene>
<protein>
    <submittedName>
        <fullName evidence="4">Putative pigment production hydroxylase</fullName>
    </submittedName>
</protein>
<dbReference type="SUPFAM" id="SSF47203">
    <property type="entry name" value="Acyl-CoA dehydrogenase C-terminal domain-like"/>
    <property type="match status" value="1"/>
</dbReference>
<feature type="domain" description="Acyl-CoA dehydrogenase/oxidase N-terminal" evidence="2">
    <location>
        <begin position="21"/>
        <end position="93"/>
    </location>
</feature>
<dbReference type="Pfam" id="PF08028">
    <property type="entry name" value="Acyl-CoA_dh_2"/>
    <property type="match status" value="1"/>
</dbReference>
<evidence type="ECO:0000256" key="1">
    <source>
        <dbReference type="ARBA" id="ARBA00023002"/>
    </source>
</evidence>
<dbReference type="InterPro" id="IPR037069">
    <property type="entry name" value="AcylCoA_DH/ox_N_sf"/>
</dbReference>
<evidence type="ECO:0000259" key="2">
    <source>
        <dbReference type="Pfam" id="PF02771"/>
    </source>
</evidence>
<reference evidence="4 5" key="1">
    <citation type="submission" date="2013-09" db="EMBL/GenBank/DDBJ databases">
        <title>Whole genome shotgun sequence of Novosphingobium tardaugens NBRC 16725.</title>
        <authorList>
            <person name="Isaki S."/>
            <person name="Hosoyama A."/>
            <person name="Tsuchikane K."/>
            <person name="Katsumata H."/>
            <person name="Ando Y."/>
            <person name="Yamazaki S."/>
            <person name="Fujita N."/>
        </authorList>
    </citation>
    <scope>NUCLEOTIDE SEQUENCE [LARGE SCALE GENOMIC DNA]</scope>
    <source>
        <strain evidence="4 5">NBRC 16725</strain>
    </source>
</reference>
<dbReference type="Gene3D" id="1.10.540.10">
    <property type="entry name" value="Acyl-CoA dehydrogenase/oxidase, N-terminal domain"/>
    <property type="match status" value="1"/>
</dbReference>